<keyword evidence="9 10" id="KW-0131">Cell cycle</keyword>
<evidence type="ECO:0000256" key="1">
    <source>
        <dbReference type="ARBA" id="ARBA00004651"/>
    </source>
</evidence>
<comment type="function">
    <text evidence="10">Part of the Tol-Pal system, which plays a role in outer membrane invagination during cell division and is important for maintaining outer membrane integrity.</text>
</comment>
<evidence type="ECO:0000256" key="6">
    <source>
        <dbReference type="ARBA" id="ARBA00022692"/>
    </source>
</evidence>
<reference evidence="12 13" key="1">
    <citation type="submission" date="2017-07" db="EMBL/GenBank/DDBJ databases">
        <title>Whole genome sequence of Azospirillum brasilense 2A1, a potential biofertilizer strain.</title>
        <authorList>
            <person name="Fontana C.A."/>
            <person name="Toffoli L.M."/>
            <person name="Salazar S.M."/>
            <person name="Puglisi E."/>
            <person name="Pedraza R."/>
            <person name="Bassi D."/>
            <person name="Cocconcelli P.S."/>
        </authorList>
    </citation>
    <scope>NUCLEOTIDE SEQUENCE [LARGE SCALE GENOMIC DNA]</scope>
    <source>
        <strain evidence="12 13">2A1</strain>
    </source>
</reference>
<evidence type="ECO:0000256" key="8">
    <source>
        <dbReference type="ARBA" id="ARBA00023136"/>
    </source>
</evidence>
<keyword evidence="4 10" id="KW-0997">Cell inner membrane</keyword>
<keyword evidence="5 10" id="KW-0132">Cell division</keyword>
<evidence type="ECO:0000256" key="5">
    <source>
        <dbReference type="ARBA" id="ARBA00022618"/>
    </source>
</evidence>
<dbReference type="InterPro" id="IPR002898">
    <property type="entry name" value="MotA_ExbB_proton_chnl"/>
</dbReference>
<dbReference type="Proteomes" id="UP000215367">
    <property type="component" value="Unassembled WGS sequence"/>
</dbReference>
<evidence type="ECO:0000256" key="10">
    <source>
        <dbReference type="HAMAP-Rule" id="MF_02202"/>
    </source>
</evidence>
<protein>
    <recommendedName>
        <fullName evidence="10">Tol-Pal system protein TolQ</fullName>
    </recommendedName>
</protein>
<keyword evidence="8 10" id="KW-0472">Membrane</keyword>
<comment type="caution">
    <text evidence="12">The sequence shown here is derived from an EMBL/GenBank/DDBJ whole genome shotgun (WGS) entry which is preliminary data.</text>
</comment>
<evidence type="ECO:0000259" key="11">
    <source>
        <dbReference type="Pfam" id="PF01618"/>
    </source>
</evidence>
<accession>A0A235H3X0</accession>
<evidence type="ECO:0000256" key="2">
    <source>
        <dbReference type="ARBA" id="ARBA00010442"/>
    </source>
</evidence>
<dbReference type="RefSeq" id="WP_094307519.1">
    <property type="nucleotide sequence ID" value="NZ_CP059449.1"/>
</dbReference>
<dbReference type="HAMAP" id="MF_02202">
    <property type="entry name" value="TolQ"/>
    <property type="match status" value="1"/>
</dbReference>
<evidence type="ECO:0000256" key="7">
    <source>
        <dbReference type="ARBA" id="ARBA00022989"/>
    </source>
</evidence>
<dbReference type="GO" id="GO:0017038">
    <property type="term" value="P:protein import"/>
    <property type="evidence" value="ECO:0007669"/>
    <property type="project" value="TreeGrafter"/>
</dbReference>
<comment type="similarity">
    <text evidence="2 10">Belongs to the ExbB/TolQ family.</text>
</comment>
<comment type="subunit">
    <text evidence="10">The Tol-Pal system is composed of five core proteins: the inner membrane proteins TolA, TolQ and TolR, the periplasmic protein TolB and the outer membrane protein Pal. They form a network linking the inner and outer membranes and the peptidoglycan layer.</text>
</comment>
<dbReference type="InterPro" id="IPR014163">
    <property type="entry name" value="Tol-Pal_TolQ"/>
</dbReference>
<comment type="subcellular location">
    <subcellularLocation>
        <location evidence="10">Cell inner membrane</location>
        <topology evidence="10">Multi-pass membrane protein</topology>
    </subcellularLocation>
    <subcellularLocation>
        <location evidence="1">Cell membrane</location>
        <topology evidence="1">Multi-pass membrane protein</topology>
    </subcellularLocation>
</comment>
<feature type="transmembrane region" description="Helical" evidence="10">
    <location>
        <begin position="183"/>
        <end position="205"/>
    </location>
</feature>
<proteinExistence type="inferred from homology"/>
<evidence type="ECO:0000256" key="4">
    <source>
        <dbReference type="ARBA" id="ARBA00022519"/>
    </source>
</evidence>
<feature type="transmembrane region" description="Helical" evidence="10">
    <location>
        <begin position="29"/>
        <end position="50"/>
    </location>
</feature>
<sequence length="240" mass="26110">MDLNSAQVVGAAAKAHDITMWGLFWQADMIVKVVMLMLLVASVWCWAIIIEKLMRIRRLNAQADAFEESFWSGGSLDALYDRIGQNPTDPMSATFAAGMREWRHAADRGIGSMKGSLQQRVERVMSVTIGREMLRAERYMTFLASVGSTAPFIGLFGTVWGIMNSFTSIAASGNTSLAVVAPGIAEALFATALGLVAAIPAVISYNKFTTDLGRYADRLETFSGEFSAILSRHLEERGAA</sequence>
<keyword evidence="7 10" id="KW-1133">Transmembrane helix</keyword>
<dbReference type="PANTHER" id="PTHR30625:SF3">
    <property type="entry name" value="TOL-PAL SYSTEM PROTEIN TOLQ"/>
    <property type="match status" value="1"/>
</dbReference>
<evidence type="ECO:0000256" key="3">
    <source>
        <dbReference type="ARBA" id="ARBA00022475"/>
    </source>
</evidence>
<dbReference type="InterPro" id="IPR050790">
    <property type="entry name" value="ExbB/TolQ_transport"/>
</dbReference>
<dbReference type="GO" id="GO:0043213">
    <property type="term" value="P:bacteriocin transport"/>
    <property type="evidence" value="ECO:0007669"/>
    <property type="project" value="InterPro"/>
</dbReference>
<dbReference type="EMBL" id="NOWT01000074">
    <property type="protein sequence ID" value="OYD80124.1"/>
    <property type="molecule type" value="Genomic_DNA"/>
</dbReference>
<keyword evidence="3 10" id="KW-1003">Cell membrane</keyword>
<gene>
    <name evidence="10 12" type="primary">tolQ</name>
    <name evidence="12" type="ORF">CHT98_32830</name>
</gene>
<dbReference type="PANTHER" id="PTHR30625">
    <property type="entry name" value="PROTEIN TOLQ"/>
    <property type="match status" value="1"/>
</dbReference>
<organism evidence="12 13">
    <name type="scientific">Azospirillum brasilense</name>
    <dbReference type="NCBI Taxonomy" id="192"/>
    <lineage>
        <taxon>Bacteria</taxon>
        <taxon>Pseudomonadati</taxon>
        <taxon>Pseudomonadota</taxon>
        <taxon>Alphaproteobacteria</taxon>
        <taxon>Rhodospirillales</taxon>
        <taxon>Azospirillaceae</taxon>
        <taxon>Azospirillum</taxon>
    </lineage>
</organism>
<dbReference type="Pfam" id="PF01618">
    <property type="entry name" value="MotA_ExbB"/>
    <property type="match status" value="1"/>
</dbReference>
<dbReference type="NCBIfam" id="TIGR02796">
    <property type="entry name" value="tolQ"/>
    <property type="match status" value="1"/>
</dbReference>
<evidence type="ECO:0000313" key="13">
    <source>
        <dbReference type="Proteomes" id="UP000215367"/>
    </source>
</evidence>
<feature type="transmembrane region" description="Helical" evidence="10">
    <location>
        <begin position="139"/>
        <end position="163"/>
    </location>
</feature>
<dbReference type="AlphaFoldDB" id="A0A235H3X0"/>
<name>A0A235H3X0_AZOBR</name>
<keyword evidence="6 10" id="KW-0812">Transmembrane</keyword>
<dbReference type="GO" id="GO:0051301">
    <property type="term" value="P:cell division"/>
    <property type="evidence" value="ECO:0007669"/>
    <property type="project" value="UniProtKB-UniRule"/>
</dbReference>
<dbReference type="GO" id="GO:0005886">
    <property type="term" value="C:plasma membrane"/>
    <property type="evidence" value="ECO:0007669"/>
    <property type="project" value="UniProtKB-SubCell"/>
</dbReference>
<evidence type="ECO:0000313" key="12">
    <source>
        <dbReference type="EMBL" id="OYD80124.1"/>
    </source>
</evidence>
<evidence type="ECO:0000256" key="9">
    <source>
        <dbReference type="ARBA" id="ARBA00023306"/>
    </source>
</evidence>
<feature type="domain" description="MotA/TolQ/ExbB proton channel" evidence="11">
    <location>
        <begin position="89"/>
        <end position="220"/>
    </location>
</feature>